<gene>
    <name evidence="2" type="ORF">CEPIT_LOCUS38435</name>
</gene>
<name>A0AAV0FZS6_9ASTE</name>
<accession>A0AAV0FZS6</accession>
<evidence type="ECO:0000256" key="1">
    <source>
        <dbReference type="SAM" id="Phobius"/>
    </source>
</evidence>
<dbReference type="EMBL" id="CAMAPF010001023">
    <property type="protein sequence ID" value="CAH9140547.1"/>
    <property type="molecule type" value="Genomic_DNA"/>
</dbReference>
<protein>
    <submittedName>
        <fullName evidence="2">Uncharacterized protein</fullName>
    </submittedName>
</protein>
<keyword evidence="1" id="KW-0812">Transmembrane</keyword>
<keyword evidence="3" id="KW-1185">Reference proteome</keyword>
<keyword evidence="1" id="KW-0472">Membrane</keyword>
<sequence length="133" mass="15204">MACLSIASRLKELRIDVWQREGMKVSLIENEQDEEEEDAVLLIRPPPEPQPRKWRMVVIRKLGQDFYFLAFVYFNCLDHAIYFCLFLVFCCKTVNLNMGDGRTVLIVFGSFVPINGSTSYIASVEVINSDSGS</sequence>
<feature type="non-terminal residue" evidence="2">
    <location>
        <position position="133"/>
    </location>
</feature>
<keyword evidence="1" id="KW-1133">Transmembrane helix</keyword>
<feature type="transmembrane region" description="Helical" evidence="1">
    <location>
        <begin position="66"/>
        <end position="89"/>
    </location>
</feature>
<reference evidence="2" key="1">
    <citation type="submission" date="2022-07" db="EMBL/GenBank/DDBJ databases">
        <authorList>
            <person name="Macas J."/>
            <person name="Novak P."/>
            <person name="Neumann P."/>
        </authorList>
    </citation>
    <scope>NUCLEOTIDE SEQUENCE</scope>
</reference>
<proteinExistence type="predicted"/>
<comment type="caution">
    <text evidence="2">The sequence shown here is derived from an EMBL/GenBank/DDBJ whole genome shotgun (WGS) entry which is preliminary data.</text>
</comment>
<evidence type="ECO:0000313" key="3">
    <source>
        <dbReference type="Proteomes" id="UP001152523"/>
    </source>
</evidence>
<dbReference type="AlphaFoldDB" id="A0AAV0FZS6"/>
<organism evidence="2 3">
    <name type="scientific">Cuscuta epithymum</name>
    <dbReference type="NCBI Taxonomy" id="186058"/>
    <lineage>
        <taxon>Eukaryota</taxon>
        <taxon>Viridiplantae</taxon>
        <taxon>Streptophyta</taxon>
        <taxon>Embryophyta</taxon>
        <taxon>Tracheophyta</taxon>
        <taxon>Spermatophyta</taxon>
        <taxon>Magnoliopsida</taxon>
        <taxon>eudicotyledons</taxon>
        <taxon>Gunneridae</taxon>
        <taxon>Pentapetalae</taxon>
        <taxon>asterids</taxon>
        <taxon>lamiids</taxon>
        <taxon>Solanales</taxon>
        <taxon>Convolvulaceae</taxon>
        <taxon>Cuscuteae</taxon>
        <taxon>Cuscuta</taxon>
        <taxon>Cuscuta subgen. Cuscuta</taxon>
    </lineage>
</organism>
<evidence type="ECO:0000313" key="2">
    <source>
        <dbReference type="EMBL" id="CAH9140547.1"/>
    </source>
</evidence>
<dbReference type="Proteomes" id="UP001152523">
    <property type="component" value="Unassembled WGS sequence"/>
</dbReference>